<sequence>MAGQHVEPVNLAREFRGKRAKRGVFGFRNMQRRASSICPGHGANLMFAQEVAALAQQHRMAHCVGDLRQFCSGHTQQVDVNAHERFVDDVQAGFGQQRVNIRDPAIGGVLHRQHGKGAIALSHKLYRVLKGAAGHRLHFWARLAAGLMGIGSKLPLEGNTTGHVYWFLQANTRFGQLVALSIP</sequence>
<dbReference type="EMBL" id="MLJW01002137">
    <property type="protein sequence ID" value="OIQ75532.1"/>
    <property type="molecule type" value="Genomic_DNA"/>
</dbReference>
<reference evidence="1" key="1">
    <citation type="submission" date="2016-10" db="EMBL/GenBank/DDBJ databases">
        <title>Sequence of Gallionella enrichment culture.</title>
        <authorList>
            <person name="Poehlein A."/>
            <person name="Muehling M."/>
            <person name="Daniel R."/>
        </authorList>
    </citation>
    <scope>NUCLEOTIDE SEQUENCE</scope>
</reference>
<organism evidence="1">
    <name type="scientific">mine drainage metagenome</name>
    <dbReference type="NCBI Taxonomy" id="410659"/>
    <lineage>
        <taxon>unclassified sequences</taxon>
        <taxon>metagenomes</taxon>
        <taxon>ecological metagenomes</taxon>
    </lineage>
</organism>
<dbReference type="AlphaFoldDB" id="A0A1J5Q6M8"/>
<evidence type="ECO:0000313" key="1">
    <source>
        <dbReference type="EMBL" id="OIQ75532.1"/>
    </source>
</evidence>
<proteinExistence type="predicted"/>
<gene>
    <name evidence="1" type="ORF">GALL_428020</name>
</gene>
<name>A0A1J5Q6M8_9ZZZZ</name>
<accession>A0A1J5Q6M8</accession>
<protein>
    <submittedName>
        <fullName evidence="1">Uncharacterized protein</fullName>
    </submittedName>
</protein>
<comment type="caution">
    <text evidence="1">The sequence shown here is derived from an EMBL/GenBank/DDBJ whole genome shotgun (WGS) entry which is preliminary data.</text>
</comment>